<feature type="transmembrane region" description="Helical" evidence="7">
    <location>
        <begin position="58"/>
        <end position="78"/>
    </location>
</feature>
<comment type="similarity">
    <text evidence="2">Belongs to the UPF0702 family.</text>
</comment>
<evidence type="ECO:0000256" key="6">
    <source>
        <dbReference type="ARBA" id="ARBA00023136"/>
    </source>
</evidence>
<evidence type="ECO:0000313" key="10">
    <source>
        <dbReference type="EMBL" id="GGI11661.1"/>
    </source>
</evidence>
<dbReference type="RefSeq" id="WP_087999133.1">
    <property type="nucleotide sequence ID" value="NZ_BMHB01000001.1"/>
</dbReference>
<organism evidence="10 11">
    <name type="scientific">Gottfriedia solisilvae</name>
    <dbReference type="NCBI Taxonomy" id="1516104"/>
    <lineage>
        <taxon>Bacteria</taxon>
        <taxon>Bacillati</taxon>
        <taxon>Bacillota</taxon>
        <taxon>Bacilli</taxon>
        <taxon>Bacillales</taxon>
        <taxon>Bacillaceae</taxon>
        <taxon>Gottfriedia</taxon>
    </lineage>
</organism>
<dbReference type="InterPro" id="IPR048454">
    <property type="entry name" value="YetF_N"/>
</dbReference>
<comment type="subcellular location">
    <subcellularLocation>
        <location evidence="1">Cell membrane</location>
        <topology evidence="1">Multi-pass membrane protein</topology>
    </subcellularLocation>
</comment>
<feature type="transmembrane region" description="Helical" evidence="7">
    <location>
        <begin position="32"/>
        <end position="52"/>
    </location>
</feature>
<keyword evidence="5 7" id="KW-1133">Transmembrane helix</keyword>
<evidence type="ECO:0000313" key="11">
    <source>
        <dbReference type="Proteomes" id="UP000626244"/>
    </source>
</evidence>
<evidence type="ECO:0000256" key="4">
    <source>
        <dbReference type="ARBA" id="ARBA00022692"/>
    </source>
</evidence>
<dbReference type="OrthoDB" id="1076133at2"/>
<dbReference type="Proteomes" id="UP000626244">
    <property type="component" value="Unassembled WGS sequence"/>
</dbReference>
<protein>
    <submittedName>
        <fullName evidence="10">DUF421 domain-containing protein</fullName>
    </submittedName>
</protein>
<keyword evidence="3" id="KW-1003">Cell membrane</keyword>
<keyword evidence="6 7" id="KW-0472">Membrane</keyword>
<evidence type="ECO:0000256" key="3">
    <source>
        <dbReference type="ARBA" id="ARBA00022475"/>
    </source>
</evidence>
<dbReference type="AlphaFoldDB" id="A0A8J3EWF6"/>
<evidence type="ECO:0000256" key="7">
    <source>
        <dbReference type="SAM" id="Phobius"/>
    </source>
</evidence>
<gene>
    <name evidence="10" type="primary">yviA</name>
    <name evidence="10" type="ORF">GCM10007380_08960</name>
</gene>
<proteinExistence type="inferred from homology"/>
<evidence type="ECO:0000259" key="9">
    <source>
        <dbReference type="Pfam" id="PF20730"/>
    </source>
</evidence>
<evidence type="ECO:0000256" key="1">
    <source>
        <dbReference type="ARBA" id="ARBA00004651"/>
    </source>
</evidence>
<evidence type="ECO:0000259" key="8">
    <source>
        <dbReference type="Pfam" id="PF04239"/>
    </source>
</evidence>
<keyword evidence="11" id="KW-1185">Reference proteome</keyword>
<feature type="domain" description="YetF-like N-terminal transmembrane" evidence="9">
    <location>
        <begin position="5"/>
        <end position="74"/>
    </location>
</feature>
<feature type="domain" description="YetF C-terminal" evidence="8">
    <location>
        <begin position="81"/>
        <end position="213"/>
    </location>
</feature>
<name>A0A8J3EWF6_9BACI</name>
<keyword evidence="4 7" id="KW-0812">Transmembrane</keyword>
<accession>A0A8J3EWF6</accession>
<evidence type="ECO:0000256" key="2">
    <source>
        <dbReference type="ARBA" id="ARBA00006448"/>
    </source>
</evidence>
<dbReference type="PANTHER" id="PTHR34582">
    <property type="entry name" value="UPF0702 TRANSMEMBRANE PROTEIN YCAP"/>
    <property type="match status" value="1"/>
</dbReference>
<dbReference type="InterPro" id="IPR007353">
    <property type="entry name" value="DUF421"/>
</dbReference>
<dbReference type="EMBL" id="BMHB01000001">
    <property type="protein sequence ID" value="GGI11661.1"/>
    <property type="molecule type" value="Genomic_DNA"/>
</dbReference>
<reference evidence="11" key="1">
    <citation type="journal article" date="2019" name="Int. J. Syst. Evol. Microbiol.">
        <title>The Global Catalogue of Microorganisms (GCM) 10K type strain sequencing project: providing services to taxonomists for standard genome sequencing and annotation.</title>
        <authorList>
            <consortium name="The Broad Institute Genomics Platform"/>
            <consortium name="The Broad Institute Genome Sequencing Center for Infectious Disease"/>
            <person name="Wu L."/>
            <person name="Ma J."/>
        </authorList>
    </citation>
    <scope>NUCLEOTIDE SEQUENCE [LARGE SCALE GENOMIC DNA]</scope>
    <source>
        <strain evidence="11">CGMCC 1.14993</strain>
    </source>
</reference>
<dbReference type="GO" id="GO:0005886">
    <property type="term" value="C:plasma membrane"/>
    <property type="evidence" value="ECO:0007669"/>
    <property type="project" value="UniProtKB-SubCell"/>
</dbReference>
<sequence length="222" mass="25531">MILKEIFLELIFGYIAIYIVIKVLGKMQITMITPFYLVCSLVLGNILIGGIFNREATMPKILFAIFTWGALSFVTLLITQKSIFARKVFEGDASILIKKGRIQWEELKRNRLDIDQLLQLLRAKKTFSVNEVAYAILENDGTVSVLKKSNFLSPTKQDLKIKLEEEFLPLIIISDGQIRIRALLDLNKDENWVHNLLSEANLSLIQVCYAEWDSKKLHLHTY</sequence>
<comment type="caution">
    <text evidence="10">The sequence shown here is derived from an EMBL/GenBank/DDBJ whole genome shotgun (WGS) entry which is preliminary data.</text>
</comment>
<dbReference type="InterPro" id="IPR023090">
    <property type="entry name" value="UPF0702_alpha/beta_dom_sf"/>
</dbReference>
<feature type="transmembrane region" description="Helical" evidence="7">
    <location>
        <begin position="6"/>
        <end position="25"/>
    </location>
</feature>
<dbReference type="Pfam" id="PF04239">
    <property type="entry name" value="DUF421"/>
    <property type="match status" value="1"/>
</dbReference>
<dbReference type="PANTHER" id="PTHR34582:SF5">
    <property type="entry name" value="UPF0702 TRANSMEMBRANE PROTEIN YETF"/>
    <property type="match status" value="1"/>
</dbReference>
<dbReference type="Pfam" id="PF20730">
    <property type="entry name" value="YetF_N"/>
    <property type="match status" value="1"/>
</dbReference>
<dbReference type="Gene3D" id="3.30.240.20">
    <property type="entry name" value="bsu07140 like domains"/>
    <property type="match status" value="2"/>
</dbReference>
<evidence type="ECO:0000256" key="5">
    <source>
        <dbReference type="ARBA" id="ARBA00022989"/>
    </source>
</evidence>